<keyword evidence="5" id="KW-0687">Ribonucleoprotein</keyword>
<evidence type="ECO:0000256" key="6">
    <source>
        <dbReference type="ARBA" id="ARBA00035191"/>
    </source>
</evidence>
<dbReference type="RefSeq" id="XP_013015898.1">
    <property type="nucleotide sequence ID" value="XM_013160444.1"/>
</dbReference>
<reference evidence="7 8" key="1">
    <citation type="journal article" date="2011" name="Science">
        <title>Comparative functional genomics of the fission yeasts.</title>
        <authorList>
            <person name="Rhind N."/>
            <person name="Chen Z."/>
            <person name="Yassour M."/>
            <person name="Thompson D.A."/>
            <person name="Haas B.J."/>
            <person name="Habib N."/>
            <person name="Wapinski I."/>
            <person name="Roy S."/>
            <person name="Lin M.F."/>
            <person name="Heiman D.I."/>
            <person name="Young S.K."/>
            <person name="Furuya K."/>
            <person name="Guo Y."/>
            <person name="Pidoux A."/>
            <person name="Chen H.M."/>
            <person name="Robbertse B."/>
            <person name="Goldberg J.M."/>
            <person name="Aoki K."/>
            <person name="Bayne E.H."/>
            <person name="Berlin A.M."/>
            <person name="Desjardins C.A."/>
            <person name="Dobbs E."/>
            <person name="Dukaj L."/>
            <person name="Fan L."/>
            <person name="FitzGerald M.G."/>
            <person name="French C."/>
            <person name="Gujja S."/>
            <person name="Hansen K."/>
            <person name="Keifenheim D."/>
            <person name="Levin J.Z."/>
            <person name="Mosher R.A."/>
            <person name="Mueller C.A."/>
            <person name="Pfiffner J."/>
            <person name="Priest M."/>
            <person name="Russ C."/>
            <person name="Smialowska A."/>
            <person name="Swoboda P."/>
            <person name="Sykes S.M."/>
            <person name="Vaughn M."/>
            <person name="Vengrova S."/>
            <person name="Yoder R."/>
            <person name="Zeng Q."/>
            <person name="Allshire R."/>
            <person name="Baulcombe D."/>
            <person name="Birren B.W."/>
            <person name="Brown W."/>
            <person name="Ekwall K."/>
            <person name="Kellis M."/>
            <person name="Leatherwood J."/>
            <person name="Levin H."/>
            <person name="Margalit H."/>
            <person name="Martienssen R."/>
            <person name="Nieduszynski C.A."/>
            <person name="Spatafora J.W."/>
            <person name="Friedman N."/>
            <person name="Dalgaard J.Z."/>
            <person name="Baumann P."/>
            <person name="Niki H."/>
            <person name="Regev A."/>
            <person name="Nusbaum C."/>
        </authorList>
    </citation>
    <scope>NUCLEOTIDE SEQUENCE [LARGE SCALE GENOMIC DNA]</scope>
    <source>
        <strain evidence="8">yFS286</strain>
    </source>
</reference>
<gene>
    <name evidence="7" type="ORF">SOCG_01950</name>
</gene>
<dbReference type="PANTHER" id="PTHR13477">
    <property type="entry name" value="MITOCHONDRIAL 39S RIBOSOMAL PROTEIN L49"/>
    <property type="match status" value="1"/>
</dbReference>
<dbReference type="AlphaFoldDB" id="S9PZH7"/>
<evidence type="ECO:0000313" key="7">
    <source>
        <dbReference type="EMBL" id="EPX74466.1"/>
    </source>
</evidence>
<dbReference type="OMA" id="FYSTPAY"/>
<dbReference type="InterPro" id="IPR007740">
    <property type="entry name" value="Ribosomal_mL49"/>
</dbReference>
<dbReference type="Pfam" id="PF05046">
    <property type="entry name" value="Img2"/>
    <property type="match status" value="1"/>
</dbReference>
<dbReference type="Gene3D" id="3.30.780.10">
    <property type="entry name" value="SUI1-like domain"/>
    <property type="match status" value="1"/>
</dbReference>
<sequence length="104" mass="11750">MVFVKNCFGILRHYSTGTSKTLPFAISRSKTANYPVYIDYKSGGNQVQTIIRRIEGDDNALLKELISDLAIPKADASINRLTKQIVIKGNHSQRVKQWIQDHGF</sequence>
<dbReference type="EMBL" id="KE503206">
    <property type="protein sequence ID" value="EPX74466.1"/>
    <property type="molecule type" value="Genomic_DNA"/>
</dbReference>
<dbReference type="eggNOG" id="KOG4034">
    <property type="taxonomic scope" value="Eukaryota"/>
</dbReference>
<evidence type="ECO:0000256" key="2">
    <source>
        <dbReference type="ARBA" id="ARBA00005677"/>
    </source>
</evidence>
<keyword evidence="4" id="KW-0496">Mitochondrion</keyword>
<evidence type="ECO:0000256" key="4">
    <source>
        <dbReference type="ARBA" id="ARBA00023128"/>
    </source>
</evidence>
<dbReference type="HOGENOM" id="CLU_085757_4_1_1"/>
<evidence type="ECO:0000256" key="1">
    <source>
        <dbReference type="ARBA" id="ARBA00004173"/>
    </source>
</evidence>
<organism evidence="7 8">
    <name type="scientific">Schizosaccharomyces octosporus (strain yFS286)</name>
    <name type="common">Fission yeast</name>
    <name type="synonym">Octosporomyces octosporus</name>
    <dbReference type="NCBI Taxonomy" id="483514"/>
    <lineage>
        <taxon>Eukaryota</taxon>
        <taxon>Fungi</taxon>
        <taxon>Dikarya</taxon>
        <taxon>Ascomycota</taxon>
        <taxon>Taphrinomycotina</taxon>
        <taxon>Schizosaccharomycetes</taxon>
        <taxon>Schizosaccharomycetales</taxon>
        <taxon>Schizosaccharomycetaceae</taxon>
        <taxon>Schizosaccharomyces</taxon>
    </lineage>
</organism>
<name>S9PZH7_SCHOY</name>
<accession>S9PZH7</accession>
<evidence type="ECO:0000313" key="8">
    <source>
        <dbReference type="Proteomes" id="UP000016088"/>
    </source>
</evidence>
<evidence type="ECO:0000256" key="3">
    <source>
        <dbReference type="ARBA" id="ARBA00022980"/>
    </source>
</evidence>
<comment type="subcellular location">
    <subcellularLocation>
        <location evidence="1">Mitochondrion</location>
    </subcellularLocation>
</comment>
<keyword evidence="8" id="KW-1185">Reference proteome</keyword>
<dbReference type="VEuPathDB" id="FungiDB:SOCG_01950"/>
<dbReference type="GO" id="GO:0003735">
    <property type="term" value="F:structural constituent of ribosome"/>
    <property type="evidence" value="ECO:0007669"/>
    <property type="project" value="InterPro"/>
</dbReference>
<dbReference type="GeneID" id="25030928"/>
<dbReference type="Proteomes" id="UP000016088">
    <property type="component" value="Unassembled WGS sequence"/>
</dbReference>
<proteinExistence type="inferred from homology"/>
<comment type="similarity">
    <text evidence="2">Belongs to the mitochondrion-specific ribosomal protein mL49 family.</text>
</comment>
<protein>
    <recommendedName>
        <fullName evidence="6">Large ribosomal subunit protein mL49</fullName>
    </recommendedName>
</protein>
<dbReference type="OrthoDB" id="19439at2759"/>
<keyword evidence="3 7" id="KW-0689">Ribosomal protein</keyword>
<dbReference type="GO" id="GO:0005762">
    <property type="term" value="C:mitochondrial large ribosomal subunit"/>
    <property type="evidence" value="ECO:0007669"/>
    <property type="project" value="TreeGrafter"/>
</dbReference>
<dbReference type="PANTHER" id="PTHR13477:SF0">
    <property type="entry name" value="LARGE RIBOSOMAL SUBUNIT PROTEIN ML49"/>
    <property type="match status" value="1"/>
</dbReference>
<dbReference type="GO" id="GO:0006412">
    <property type="term" value="P:translation"/>
    <property type="evidence" value="ECO:0007669"/>
    <property type="project" value="InterPro"/>
</dbReference>
<evidence type="ECO:0000256" key="5">
    <source>
        <dbReference type="ARBA" id="ARBA00023274"/>
    </source>
</evidence>